<evidence type="ECO:0000313" key="1">
    <source>
        <dbReference type="EMBL" id="BFH74419.1"/>
    </source>
</evidence>
<sequence>MIPHILSVFDINLPKDVNFWFLTHEDVIQIYSDALKTPEIKIKNDIDVKGHWLLKKGSNVIRVEDGENEIVYSNQSAYDFILVGEDIYTVEKKGKNFVFNGSKFLNYKHKYSFYVLDNKSNTVVITNGKLIELNKAIKYRINPNFINLIYDEYSLIIDNFGNKKEIKKPSFYLGKTSLGYIYQTLAGKITMESEYDLLGICSSDAYLIGESTSGIMIACGDKVKVYFRGGWSYLSSISNINASFANYNYVIITDNLTTVYNGELKKLYDLQNVHSIVADRKNIYVISNSRRIYILDQTEKEPIEILSSYNSLENSAIIKVNKKYLGEIKNDNKIIKIAEREEGDNVLLFIEPYRLTSVISSISIENELFKYSQNININSDKPEIKLVEGYIVKAVGGRIKGNTDFYNSIIKLKIKYNIPSRIKKILRLKIEGKEYTFEIENTNGEISINIPYVKFDSNEEIITLSIERNGFIELMNEYVLPIKQVEENPQYVSKEIIENASRKILQISEKDAFEWIRTFEYPSIYDNVIIAKEGSEINIEGINIKVKGGKQIISINKDNYKKEYIIYGLSYPIKEIYGNIIGNDLFIKIKYLYNLPTTIIYGTQIQTSTSGDFVFRLDPTYSNIYVRVYYSNDIKWEKTYMIENILEKSIINAFYIANKLKEELGNYGIM</sequence>
<dbReference type="GeneID" id="92355320"/>
<reference evidence="1" key="1">
    <citation type="submission" date="2024-03" db="EMBL/GenBank/DDBJ databases">
        <title>Complete genome sequence of Sulfurisphaera javensis strain KD-1.</title>
        <authorList>
            <person name="Sakai H."/>
            <person name="Nur N."/>
            <person name="Suwanto A."/>
            <person name="Kurosawa N."/>
        </authorList>
    </citation>
    <scope>NUCLEOTIDE SEQUENCE</scope>
    <source>
        <strain evidence="1">KD-1</strain>
    </source>
</reference>
<accession>A0AAT9GU73</accession>
<gene>
    <name evidence="1" type="ORF">SJAV_23630</name>
</gene>
<dbReference type="NCBIfam" id="NF046072">
    <property type="entry name" value="UpsX"/>
    <property type="match status" value="1"/>
</dbReference>
<proteinExistence type="predicted"/>
<dbReference type="EMBL" id="AP031322">
    <property type="protein sequence ID" value="BFH74419.1"/>
    <property type="molecule type" value="Genomic_DNA"/>
</dbReference>
<dbReference type="AlphaFoldDB" id="A0AAT9GU73"/>
<protein>
    <submittedName>
        <fullName evidence="1">Uncharacterized protein</fullName>
    </submittedName>
</protein>
<organism evidence="1">
    <name type="scientific">Sulfurisphaera javensis</name>
    <dbReference type="NCBI Taxonomy" id="2049879"/>
    <lineage>
        <taxon>Archaea</taxon>
        <taxon>Thermoproteota</taxon>
        <taxon>Thermoprotei</taxon>
        <taxon>Sulfolobales</taxon>
        <taxon>Sulfolobaceae</taxon>
        <taxon>Sulfurisphaera</taxon>
    </lineage>
</organism>
<name>A0AAT9GU73_9CREN</name>
<dbReference type="KEGG" id="sjv:SJAV_23630"/>
<dbReference type="RefSeq" id="WP_369609932.1">
    <property type="nucleotide sequence ID" value="NZ_AP031322.1"/>
</dbReference>